<accession>A0A8T0XSL8</accession>
<dbReference type="AlphaFoldDB" id="A0A8T0XSL8"/>
<evidence type="ECO:0000313" key="2">
    <source>
        <dbReference type="Proteomes" id="UP000823388"/>
    </source>
</evidence>
<dbReference type="Proteomes" id="UP000823388">
    <property type="component" value="Chromosome 1K"/>
</dbReference>
<evidence type="ECO:0000313" key="1">
    <source>
        <dbReference type="EMBL" id="KAG2660124.1"/>
    </source>
</evidence>
<reference evidence="1 2" key="1">
    <citation type="submission" date="2020-05" db="EMBL/GenBank/DDBJ databases">
        <title>WGS assembly of Panicum virgatum.</title>
        <authorList>
            <person name="Lovell J.T."/>
            <person name="Jenkins J."/>
            <person name="Shu S."/>
            <person name="Juenger T.E."/>
            <person name="Schmutz J."/>
        </authorList>
    </citation>
    <scope>NUCLEOTIDE SEQUENCE [LARGE SCALE GENOMIC DNA]</scope>
    <source>
        <strain evidence="2">cv. AP13</strain>
    </source>
</reference>
<keyword evidence="2" id="KW-1185">Reference proteome</keyword>
<comment type="caution">
    <text evidence="1">The sequence shown here is derived from an EMBL/GenBank/DDBJ whole genome shotgun (WGS) entry which is preliminary data.</text>
</comment>
<gene>
    <name evidence="1" type="ORF">PVAP13_1KG407600</name>
</gene>
<name>A0A8T0XSL8_PANVG</name>
<protein>
    <submittedName>
        <fullName evidence="1">Uncharacterized protein</fullName>
    </submittedName>
</protein>
<organism evidence="1 2">
    <name type="scientific">Panicum virgatum</name>
    <name type="common">Blackwell switchgrass</name>
    <dbReference type="NCBI Taxonomy" id="38727"/>
    <lineage>
        <taxon>Eukaryota</taxon>
        <taxon>Viridiplantae</taxon>
        <taxon>Streptophyta</taxon>
        <taxon>Embryophyta</taxon>
        <taxon>Tracheophyta</taxon>
        <taxon>Spermatophyta</taxon>
        <taxon>Magnoliopsida</taxon>
        <taxon>Liliopsida</taxon>
        <taxon>Poales</taxon>
        <taxon>Poaceae</taxon>
        <taxon>PACMAD clade</taxon>
        <taxon>Panicoideae</taxon>
        <taxon>Panicodae</taxon>
        <taxon>Paniceae</taxon>
        <taxon>Panicinae</taxon>
        <taxon>Panicum</taxon>
        <taxon>Panicum sect. Hiantes</taxon>
    </lineage>
</organism>
<sequence length="156" mass="17268">MGSVKLAKDAHPHETLANLLQTHDTRSPLPPAPPDASSSCDWDCRHLPGNGKAAVGTGVALHPLASVSANSLDGTSWCFQERAWRSPRYGHSWRPASNRRWVPGGRCSRGSICGLWRIHAPLSDNFVYLPLEKLQARRMQGKMHPWIGCLFAFFCL</sequence>
<proteinExistence type="predicted"/>
<dbReference type="EMBL" id="CM029037">
    <property type="protein sequence ID" value="KAG2660124.1"/>
    <property type="molecule type" value="Genomic_DNA"/>
</dbReference>